<evidence type="ECO:0000313" key="7">
    <source>
        <dbReference type="EMBL" id="TKB47891.1"/>
    </source>
</evidence>
<dbReference type="Gene3D" id="2.60.450.10">
    <property type="entry name" value="Lipopolysaccharide (LPS) transport protein A like domain"/>
    <property type="match status" value="1"/>
</dbReference>
<feature type="chain" id="PRO_5021053775" description="Lipopolysaccharide export system protein LptA" evidence="4">
    <location>
        <begin position="31"/>
        <end position="193"/>
    </location>
</feature>
<protein>
    <recommendedName>
        <fullName evidence="4">Lipopolysaccharide export system protein LptA</fullName>
    </recommendedName>
</protein>
<evidence type="ECO:0000256" key="5">
    <source>
        <dbReference type="SAM" id="MobiDB-lite"/>
    </source>
</evidence>
<evidence type="ECO:0000256" key="2">
    <source>
        <dbReference type="ARBA" id="ARBA00022729"/>
    </source>
</evidence>
<dbReference type="Proteomes" id="UP000307999">
    <property type="component" value="Unassembled WGS sequence"/>
</dbReference>
<keyword evidence="1 4" id="KW-0813">Transport</keyword>
<evidence type="ECO:0000313" key="8">
    <source>
        <dbReference type="Proteomes" id="UP000307999"/>
    </source>
</evidence>
<reference evidence="7 8" key="1">
    <citation type="submission" date="2019-04" db="EMBL/GenBank/DDBJ databases">
        <title>Thalassotalea guangxiensis sp. nov., isolated from sediment of the coastal wetland.</title>
        <authorList>
            <person name="Zheng S."/>
            <person name="Zhang D."/>
        </authorList>
    </citation>
    <scope>NUCLEOTIDE SEQUENCE [LARGE SCALE GENOMIC DNA]</scope>
    <source>
        <strain evidence="7 8">ZS-4</strain>
    </source>
</reference>
<keyword evidence="3 4" id="KW-0574">Periplasm</keyword>
<evidence type="ECO:0000259" key="6">
    <source>
        <dbReference type="Pfam" id="PF03968"/>
    </source>
</evidence>
<dbReference type="GO" id="GO:0017089">
    <property type="term" value="F:glycolipid transfer activity"/>
    <property type="evidence" value="ECO:0007669"/>
    <property type="project" value="TreeGrafter"/>
</dbReference>
<evidence type="ECO:0000256" key="3">
    <source>
        <dbReference type="ARBA" id="ARBA00022764"/>
    </source>
</evidence>
<comment type="caution">
    <text evidence="7">The sequence shown here is derived from an EMBL/GenBank/DDBJ whole genome shotgun (WGS) entry which is preliminary data.</text>
</comment>
<dbReference type="HAMAP" id="MF_01914">
    <property type="entry name" value="LPS_assembly_LptA"/>
    <property type="match status" value="1"/>
</dbReference>
<dbReference type="EMBL" id="SWDB01000001">
    <property type="protein sequence ID" value="TKB47891.1"/>
    <property type="molecule type" value="Genomic_DNA"/>
</dbReference>
<dbReference type="AlphaFoldDB" id="A0A4U1BBT1"/>
<dbReference type="GO" id="GO:0043165">
    <property type="term" value="P:Gram-negative-bacterium-type cell outer membrane assembly"/>
    <property type="evidence" value="ECO:0007669"/>
    <property type="project" value="UniProtKB-UniRule"/>
</dbReference>
<organism evidence="7 8">
    <name type="scientific">Thalassotalea mangrovi</name>
    <dbReference type="NCBI Taxonomy" id="2572245"/>
    <lineage>
        <taxon>Bacteria</taxon>
        <taxon>Pseudomonadati</taxon>
        <taxon>Pseudomonadota</taxon>
        <taxon>Gammaproteobacteria</taxon>
        <taxon>Alteromonadales</taxon>
        <taxon>Colwelliaceae</taxon>
        <taxon>Thalassotalea</taxon>
    </lineage>
</organism>
<dbReference type="GO" id="GO:0030288">
    <property type="term" value="C:outer membrane-bounded periplasmic space"/>
    <property type="evidence" value="ECO:0007669"/>
    <property type="project" value="TreeGrafter"/>
</dbReference>
<comment type="subunit">
    <text evidence="4">Component of the lipopolysaccharide transport and assembly complex.</text>
</comment>
<evidence type="ECO:0000256" key="4">
    <source>
        <dbReference type="HAMAP-Rule" id="MF_01914"/>
    </source>
</evidence>
<name>A0A4U1BBT1_9GAMM</name>
<sequence precursor="true">MSMYKPSIKLNSRSWPLLFTLLAFAPLSQAAQSDFDQEVVIQAKRQATDLKNKVASYLDDVKITQGTLTMTADVVRVVNDPATESKSYQAKGNPAKFSQRLDDGKLIEIQAKEITYTPANNTLQIKGDARVSQEGSMVRGDIITYNMLTEQLTAESLDDTVTTILQPEKKQAKDTEAKQPEKQQQQNEQEKEQ</sequence>
<keyword evidence="2 4" id="KW-0732">Signal</keyword>
<gene>
    <name evidence="4 7" type="primary">lptA</name>
    <name evidence="7" type="ORF">E8M12_00340</name>
</gene>
<dbReference type="InterPro" id="IPR052037">
    <property type="entry name" value="LPS_export_LptA"/>
</dbReference>
<dbReference type="PANTHER" id="PTHR36504">
    <property type="entry name" value="LIPOPOLYSACCHARIDE EXPORT SYSTEM PROTEIN LPTA"/>
    <property type="match status" value="1"/>
</dbReference>
<dbReference type="GO" id="GO:0009279">
    <property type="term" value="C:cell outer membrane"/>
    <property type="evidence" value="ECO:0007669"/>
    <property type="project" value="TreeGrafter"/>
</dbReference>
<dbReference type="GO" id="GO:0001530">
    <property type="term" value="F:lipopolysaccharide binding"/>
    <property type="evidence" value="ECO:0007669"/>
    <property type="project" value="InterPro"/>
</dbReference>
<feature type="domain" description="Organic solvent tolerance-like N-terminal" evidence="6">
    <location>
        <begin position="41"/>
        <end position="150"/>
    </location>
</feature>
<feature type="region of interest" description="Disordered" evidence="5">
    <location>
        <begin position="163"/>
        <end position="193"/>
    </location>
</feature>
<feature type="compositionally biased region" description="Basic and acidic residues" evidence="5">
    <location>
        <begin position="167"/>
        <end position="181"/>
    </location>
</feature>
<dbReference type="InterPro" id="IPR005653">
    <property type="entry name" value="OstA-like_N"/>
</dbReference>
<comment type="function">
    <text evidence="4">Involved in the assembly of lipopolysaccharide (LPS). Required for the translocation of LPS from the inner membrane to the outer membrane. May form a bridge between the inner membrane and the outer membrane, via interactions with LptC and LptD, thereby facilitating LPS transfer across the periplasm.</text>
</comment>
<evidence type="ECO:0000256" key="1">
    <source>
        <dbReference type="ARBA" id="ARBA00022448"/>
    </source>
</evidence>
<comment type="subcellular location">
    <subcellularLocation>
        <location evidence="4">Periplasm</location>
    </subcellularLocation>
</comment>
<dbReference type="GO" id="GO:0015920">
    <property type="term" value="P:lipopolysaccharide transport"/>
    <property type="evidence" value="ECO:0007669"/>
    <property type="project" value="UniProtKB-UniRule"/>
</dbReference>
<feature type="signal peptide" evidence="4">
    <location>
        <begin position="1"/>
        <end position="30"/>
    </location>
</feature>
<dbReference type="NCBIfam" id="TIGR03002">
    <property type="entry name" value="outer_YhbN_LptA"/>
    <property type="match status" value="1"/>
</dbReference>
<dbReference type="PANTHER" id="PTHR36504:SF1">
    <property type="entry name" value="LIPOPOLYSACCHARIDE EXPORT SYSTEM PROTEIN LPTA"/>
    <property type="match status" value="1"/>
</dbReference>
<dbReference type="OrthoDB" id="9795964at2"/>
<dbReference type="InterPro" id="IPR014340">
    <property type="entry name" value="LptA"/>
</dbReference>
<dbReference type="Pfam" id="PF03968">
    <property type="entry name" value="LptD_N"/>
    <property type="match status" value="1"/>
</dbReference>
<comment type="similarity">
    <text evidence="4">Belongs to the LptA family.</text>
</comment>
<keyword evidence="8" id="KW-1185">Reference proteome</keyword>
<proteinExistence type="inferred from homology"/>
<accession>A0A4U1BBT1</accession>